<accession>A0A438GRQ8</accession>
<evidence type="ECO:0000256" key="1">
    <source>
        <dbReference type="SAM" id="MobiDB-lite"/>
    </source>
</evidence>
<name>A0A438GRQ8_VITVI</name>
<feature type="domain" description="GAG-pre-integrase" evidence="2">
    <location>
        <begin position="199"/>
        <end position="245"/>
    </location>
</feature>
<dbReference type="Pfam" id="PF13976">
    <property type="entry name" value="gag_pre-integrs"/>
    <property type="match status" value="1"/>
</dbReference>
<organism evidence="3 4">
    <name type="scientific">Vitis vinifera</name>
    <name type="common">Grape</name>
    <dbReference type="NCBI Taxonomy" id="29760"/>
    <lineage>
        <taxon>Eukaryota</taxon>
        <taxon>Viridiplantae</taxon>
        <taxon>Streptophyta</taxon>
        <taxon>Embryophyta</taxon>
        <taxon>Tracheophyta</taxon>
        <taxon>Spermatophyta</taxon>
        <taxon>Magnoliopsida</taxon>
        <taxon>eudicotyledons</taxon>
        <taxon>Gunneridae</taxon>
        <taxon>Pentapetalae</taxon>
        <taxon>rosids</taxon>
        <taxon>Vitales</taxon>
        <taxon>Vitaceae</taxon>
        <taxon>Viteae</taxon>
        <taxon>Vitis</taxon>
    </lineage>
</organism>
<dbReference type="Pfam" id="PF14223">
    <property type="entry name" value="Retrotran_gag_2"/>
    <property type="match status" value="1"/>
</dbReference>
<evidence type="ECO:0000259" key="2">
    <source>
        <dbReference type="Pfam" id="PF13976"/>
    </source>
</evidence>
<protein>
    <recommendedName>
        <fullName evidence="2">GAG-pre-integrase domain-containing protein</fullName>
    </recommendedName>
</protein>
<gene>
    <name evidence="3" type="ORF">CK203_054595</name>
</gene>
<comment type="caution">
    <text evidence="3">The sequence shown here is derived from an EMBL/GenBank/DDBJ whole genome shotgun (WGS) entry which is preliminary data.</text>
</comment>
<evidence type="ECO:0000313" key="4">
    <source>
        <dbReference type="Proteomes" id="UP000288805"/>
    </source>
</evidence>
<sequence>MGMKTILFQQGVKDALKDESELPITMMEKEKLDIDEKAYHLIILALGDKALREVSEETTAKGEDRSIANYLDDLDKIVLEMSNIGIKVDDEDKAVLVLNSLPSSYSSFKKTMKYGKGQTRDTTKASTQSKSRGRKKCYHSLKEGHLKKDCPERKSKKNEASNETSKEEDDVGYWFKAENGSLKVLKGSLVIFKVDKINGLYILQGEILNDSENVVISTVLENTELWHLRLGHINQRGLQEIAKRHFRHLCWPFSGAIVSASPGAIERCHLAGFRRHLLVIGAIAGAIEGVVSPVQARLPAPLKGTVSPAFRRQSRRHFRRHRTVAGTIAGTRTWIDKPLEPISRPLVADGEAPYRLRFSGAIRGAICRRFRLHLLVAGTIAGAIEGVVFRRHLLVAGAVSQAPLEALVAGTVRGVICRRCFLAVCSAV</sequence>
<reference evidence="3 4" key="1">
    <citation type="journal article" date="2018" name="PLoS Genet.">
        <title>Population sequencing reveals clonal diversity and ancestral inbreeding in the grapevine cultivar Chardonnay.</title>
        <authorList>
            <person name="Roach M.J."/>
            <person name="Johnson D.L."/>
            <person name="Bohlmann J."/>
            <person name="van Vuuren H.J."/>
            <person name="Jones S.J."/>
            <person name="Pretorius I.S."/>
            <person name="Schmidt S.A."/>
            <person name="Borneman A.R."/>
        </authorList>
    </citation>
    <scope>NUCLEOTIDE SEQUENCE [LARGE SCALE GENOMIC DNA]</scope>
    <source>
        <strain evidence="4">cv. Chardonnay</strain>
        <tissue evidence="3">Leaf</tissue>
    </source>
</reference>
<evidence type="ECO:0000313" key="3">
    <source>
        <dbReference type="EMBL" id="RVW74879.1"/>
    </source>
</evidence>
<dbReference type="Gene3D" id="4.10.60.10">
    <property type="entry name" value="Zinc finger, CCHC-type"/>
    <property type="match status" value="1"/>
</dbReference>
<dbReference type="InterPro" id="IPR025724">
    <property type="entry name" value="GAG-pre-integrase_dom"/>
</dbReference>
<dbReference type="Proteomes" id="UP000288805">
    <property type="component" value="Unassembled WGS sequence"/>
</dbReference>
<dbReference type="EMBL" id="QGNW01000361">
    <property type="protein sequence ID" value="RVW74879.1"/>
    <property type="molecule type" value="Genomic_DNA"/>
</dbReference>
<feature type="region of interest" description="Disordered" evidence="1">
    <location>
        <begin position="116"/>
        <end position="136"/>
    </location>
</feature>
<dbReference type="AlphaFoldDB" id="A0A438GRQ8"/>
<proteinExistence type="predicted"/>